<organism evidence="1">
    <name type="scientific">marine sediment metagenome</name>
    <dbReference type="NCBI Taxonomy" id="412755"/>
    <lineage>
        <taxon>unclassified sequences</taxon>
        <taxon>metagenomes</taxon>
        <taxon>ecological metagenomes</taxon>
    </lineage>
</organism>
<protein>
    <recommendedName>
        <fullName evidence="2">HK97 gp10 family phage protein</fullName>
    </recommendedName>
</protein>
<gene>
    <name evidence="1" type="ORF">LCGC14_2293950</name>
</gene>
<dbReference type="Pfam" id="PF04883">
    <property type="entry name" value="HK97-gp10_like"/>
    <property type="match status" value="1"/>
</dbReference>
<proteinExistence type="predicted"/>
<evidence type="ECO:0008006" key="2">
    <source>
        <dbReference type="Google" id="ProtNLM"/>
    </source>
</evidence>
<reference evidence="1" key="1">
    <citation type="journal article" date="2015" name="Nature">
        <title>Complex archaea that bridge the gap between prokaryotes and eukaryotes.</title>
        <authorList>
            <person name="Spang A."/>
            <person name="Saw J.H."/>
            <person name="Jorgensen S.L."/>
            <person name="Zaremba-Niedzwiedzka K."/>
            <person name="Martijn J."/>
            <person name="Lind A.E."/>
            <person name="van Eijk R."/>
            <person name="Schleper C."/>
            <person name="Guy L."/>
            <person name="Ettema T.J."/>
        </authorList>
    </citation>
    <scope>NUCLEOTIDE SEQUENCE</scope>
</reference>
<dbReference type="EMBL" id="LAZR01032194">
    <property type="protein sequence ID" value="KKL51593.1"/>
    <property type="molecule type" value="Genomic_DNA"/>
</dbReference>
<comment type="caution">
    <text evidence="1">The sequence shown here is derived from an EMBL/GenBank/DDBJ whole genome shotgun (WGS) entry which is preliminary data.</text>
</comment>
<sequence>MGVSGFRELERNLERTERAISGGALVSATKKGAEVIVDAAKSRAPRRTGKLAESIGHEVTEASGSAVQEKIGPDVFYGGLVELGAAQTTAKPYLRPALDERGNAAVNATGKDLWARIRRVLR</sequence>
<dbReference type="InterPro" id="IPR010064">
    <property type="entry name" value="HK97-gp10_tail"/>
</dbReference>
<evidence type="ECO:0000313" key="1">
    <source>
        <dbReference type="EMBL" id="KKL51593.1"/>
    </source>
</evidence>
<dbReference type="AlphaFoldDB" id="A0A0F9CQE1"/>
<name>A0A0F9CQE1_9ZZZZ</name>
<dbReference type="NCBIfam" id="TIGR01725">
    <property type="entry name" value="phge_HK97_gp10"/>
    <property type="match status" value="1"/>
</dbReference>
<accession>A0A0F9CQE1</accession>